<name>A0A5B9WAM0_9BACT</name>
<gene>
    <name evidence="2" type="ORF">OJF2_61440</name>
</gene>
<organism evidence="2 3">
    <name type="scientific">Aquisphaera giovannonii</name>
    <dbReference type="NCBI Taxonomy" id="406548"/>
    <lineage>
        <taxon>Bacteria</taxon>
        <taxon>Pseudomonadati</taxon>
        <taxon>Planctomycetota</taxon>
        <taxon>Planctomycetia</taxon>
        <taxon>Isosphaerales</taxon>
        <taxon>Isosphaeraceae</taxon>
        <taxon>Aquisphaera</taxon>
    </lineage>
</organism>
<keyword evidence="3" id="KW-1185">Reference proteome</keyword>
<protein>
    <recommendedName>
        <fullName evidence="1">YdhG-like domain-containing protein</fullName>
    </recommendedName>
</protein>
<dbReference type="Pfam" id="PF08818">
    <property type="entry name" value="DUF1801"/>
    <property type="match status" value="1"/>
</dbReference>
<feature type="domain" description="YdhG-like" evidence="1">
    <location>
        <begin position="20"/>
        <end position="110"/>
    </location>
</feature>
<dbReference type="AlphaFoldDB" id="A0A5B9WAM0"/>
<dbReference type="InterPro" id="IPR014922">
    <property type="entry name" value="YdhG-like"/>
</dbReference>
<proteinExistence type="predicted"/>
<evidence type="ECO:0000313" key="3">
    <source>
        <dbReference type="Proteomes" id="UP000324233"/>
    </source>
</evidence>
<dbReference type="Proteomes" id="UP000324233">
    <property type="component" value="Chromosome"/>
</dbReference>
<dbReference type="OrthoDB" id="214150at2"/>
<dbReference type="EMBL" id="CP042997">
    <property type="protein sequence ID" value="QEH37553.1"/>
    <property type="molecule type" value="Genomic_DNA"/>
</dbReference>
<dbReference type="Pfam" id="PF13376">
    <property type="entry name" value="OmdA"/>
    <property type="match status" value="1"/>
</dbReference>
<dbReference type="Gene3D" id="3.90.1150.200">
    <property type="match status" value="1"/>
</dbReference>
<evidence type="ECO:0000313" key="2">
    <source>
        <dbReference type="EMBL" id="QEH37553.1"/>
    </source>
</evidence>
<dbReference type="SUPFAM" id="SSF159888">
    <property type="entry name" value="YdhG-like"/>
    <property type="match status" value="1"/>
</dbReference>
<reference evidence="2 3" key="1">
    <citation type="submission" date="2019-08" db="EMBL/GenBank/DDBJ databases">
        <title>Deep-cultivation of Planctomycetes and their phenomic and genomic characterization uncovers novel biology.</title>
        <authorList>
            <person name="Wiegand S."/>
            <person name="Jogler M."/>
            <person name="Boedeker C."/>
            <person name="Pinto D."/>
            <person name="Vollmers J."/>
            <person name="Rivas-Marin E."/>
            <person name="Kohn T."/>
            <person name="Peeters S.H."/>
            <person name="Heuer A."/>
            <person name="Rast P."/>
            <person name="Oberbeckmann S."/>
            <person name="Bunk B."/>
            <person name="Jeske O."/>
            <person name="Meyerdierks A."/>
            <person name="Storesund J.E."/>
            <person name="Kallscheuer N."/>
            <person name="Luecker S."/>
            <person name="Lage O.M."/>
            <person name="Pohl T."/>
            <person name="Merkel B.J."/>
            <person name="Hornburger P."/>
            <person name="Mueller R.-W."/>
            <person name="Bruemmer F."/>
            <person name="Labrenz M."/>
            <person name="Spormann A.M."/>
            <person name="Op den Camp H."/>
            <person name="Overmann J."/>
            <person name="Amann R."/>
            <person name="Jetten M.S.M."/>
            <person name="Mascher T."/>
            <person name="Medema M.H."/>
            <person name="Devos D.P."/>
            <person name="Kaster A.-K."/>
            <person name="Ovreas L."/>
            <person name="Rohde M."/>
            <person name="Galperin M.Y."/>
            <person name="Jogler C."/>
        </authorList>
    </citation>
    <scope>NUCLEOTIDE SEQUENCE [LARGE SCALE GENOMIC DNA]</scope>
    <source>
        <strain evidence="2 3">OJF2</strain>
    </source>
</reference>
<sequence length="208" mass="23300">MAERDDRIDAYIARSADVARPILEHLREVVHAACPDVEETIKWGFPHFQYKGLLCSMAAFKEHCAFGFWKGELVIGPGGGDEASPVDQKTGMGQFGKITRIADLPSKRILTGHVKRAMKLNDEGVKAPARSRPKGPAKEIVVPEDLAAALAANARALETFERFPPGHRREYVDWIDEAKTQPTRLRRLEQAVAWLAEGKPRNWKYLNC</sequence>
<accession>A0A5B9WAM0</accession>
<evidence type="ECO:0000259" key="1">
    <source>
        <dbReference type="Pfam" id="PF08818"/>
    </source>
</evidence>
<dbReference type="KEGG" id="agv:OJF2_61440"/>